<dbReference type="GO" id="GO:0016020">
    <property type="term" value="C:membrane"/>
    <property type="evidence" value="ECO:0007669"/>
    <property type="project" value="UniProtKB-SubCell"/>
</dbReference>
<dbReference type="KEGG" id="laj:A0128_10090"/>
<keyword evidence="5 6" id="KW-0472">Membrane</keyword>
<dbReference type="Proteomes" id="UP000094197">
    <property type="component" value="Chromosome 1"/>
</dbReference>
<feature type="transmembrane region" description="Helical" evidence="6">
    <location>
        <begin position="17"/>
        <end position="50"/>
    </location>
</feature>
<feature type="transmembrane region" description="Helical" evidence="6">
    <location>
        <begin position="71"/>
        <end position="92"/>
    </location>
</feature>
<evidence type="ECO:0000256" key="3">
    <source>
        <dbReference type="ARBA" id="ARBA00022692"/>
    </source>
</evidence>
<dbReference type="PANTHER" id="PTHR21716">
    <property type="entry name" value="TRANSMEMBRANE PROTEIN"/>
    <property type="match status" value="1"/>
</dbReference>
<dbReference type="Pfam" id="PF01594">
    <property type="entry name" value="AI-2E_transport"/>
    <property type="match status" value="1"/>
</dbReference>
<dbReference type="EMBL" id="CP015217">
    <property type="protein sequence ID" value="AOP34165.1"/>
    <property type="molecule type" value="Genomic_DNA"/>
</dbReference>
<evidence type="ECO:0000256" key="5">
    <source>
        <dbReference type="ARBA" id="ARBA00023136"/>
    </source>
</evidence>
<dbReference type="InterPro" id="IPR002549">
    <property type="entry name" value="AI-2E-like"/>
</dbReference>
<evidence type="ECO:0000256" key="2">
    <source>
        <dbReference type="ARBA" id="ARBA00009773"/>
    </source>
</evidence>
<feature type="transmembrane region" description="Helical" evidence="6">
    <location>
        <begin position="260"/>
        <end position="287"/>
    </location>
</feature>
<comment type="subcellular location">
    <subcellularLocation>
        <location evidence="1">Membrane</location>
        <topology evidence="1">Multi-pass membrane protein</topology>
    </subcellularLocation>
</comment>
<sequence length="377" mass="43192">MIEPVVPFNPEPGKYTFLIFFSILFLFAIGVFFLVFRPYLYSSLMALILYLATRRQYKLLKGYLGDKFQWLVPWIMTTLVAMLVLIPSYFVIRTLIQEALSILFKLRISLSEDKMIETLMNFAMLTDFITDNEFFWVKVPEIYGEFAESYVDILNLDSIYGILSNASSFILGNIELPTGILMNLFFALLVLFFLYQDGKKVERFILDNLPFSRQLEEQVGRKVTSAVQTVIRGNLIISILQGTAVYVLLLIAGISSPFLYASLAAFFSIIPVVGTSVVWLPIGLYILFLENNPMMAIFFMGSGLFFYLALENFVKPRMLDKKLQVHPLLIFLSLIGGIKEFGIMGLVVGPVAVTLVVILWDFWRLYRRELILNKGHR</sequence>
<feature type="transmembrane region" description="Helical" evidence="6">
    <location>
        <begin position="294"/>
        <end position="310"/>
    </location>
</feature>
<evidence type="ECO:0000313" key="8">
    <source>
        <dbReference type="Proteomes" id="UP000094197"/>
    </source>
</evidence>
<dbReference type="AlphaFoldDB" id="A0A1D7UX75"/>
<proteinExistence type="inferred from homology"/>
<keyword evidence="4 6" id="KW-1133">Transmembrane helix</keyword>
<reference evidence="7 8" key="1">
    <citation type="submission" date="2016-04" db="EMBL/GenBank/DDBJ databases">
        <title>Complete genome seqeunce of Leptospira alstonii serovar Room22.</title>
        <authorList>
            <person name="Nally J.E."/>
            <person name="Bayles D.O."/>
            <person name="Hurley D."/>
            <person name="Fanning S."/>
            <person name="McMahon B.J."/>
            <person name="Arent Z."/>
        </authorList>
    </citation>
    <scope>NUCLEOTIDE SEQUENCE [LARGE SCALE GENOMIC DNA]</scope>
    <source>
        <strain evidence="7 8">GWTS #1</strain>
    </source>
</reference>
<evidence type="ECO:0000313" key="7">
    <source>
        <dbReference type="EMBL" id="AOP34165.1"/>
    </source>
</evidence>
<feature type="transmembrane region" description="Helical" evidence="6">
    <location>
        <begin position="330"/>
        <end position="360"/>
    </location>
</feature>
<name>A0A1D7UX75_9LEPT</name>
<comment type="similarity">
    <text evidence="2">Belongs to the autoinducer-2 exporter (AI-2E) (TC 2.A.86) family.</text>
</comment>
<dbReference type="PANTHER" id="PTHR21716:SF4">
    <property type="entry name" value="TRANSMEMBRANE PROTEIN 245"/>
    <property type="match status" value="1"/>
</dbReference>
<organism evidence="7 8">
    <name type="scientific">Leptospira tipperaryensis</name>
    <dbReference type="NCBI Taxonomy" id="2564040"/>
    <lineage>
        <taxon>Bacteria</taxon>
        <taxon>Pseudomonadati</taxon>
        <taxon>Spirochaetota</taxon>
        <taxon>Spirochaetia</taxon>
        <taxon>Leptospirales</taxon>
        <taxon>Leptospiraceae</taxon>
        <taxon>Leptospira</taxon>
    </lineage>
</organism>
<dbReference type="RefSeq" id="WP_069607393.1">
    <property type="nucleotide sequence ID" value="NZ_CP015217.1"/>
</dbReference>
<keyword evidence="3 6" id="KW-0812">Transmembrane</keyword>
<evidence type="ECO:0000256" key="4">
    <source>
        <dbReference type="ARBA" id="ARBA00022989"/>
    </source>
</evidence>
<keyword evidence="8" id="KW-1185">Reference proteome</keyword>
<dbReference type="OrthoDB" id="343317at2"/>
<protein>
    <submittedName>
        <fullName evidence="7">AI-2E family transporter</fullName>
    </submittedName>
</protein>
<accession>A0A1D7UX75</accession>
<feature type="transmembrane region" description="Helical" evidence="6">
    <location>
        <begin position="235"/>
        <end position="254"/>
    </location>
</feature>
<evidence type="ECO:0000256" key="1">
    <source>
        <dbReference type="ARBA" id="ARBA00004141"/>
    </source>
</evidence>
<feature type="transmembrane region" description="Helical" evidence="6">
    <location>
        <begin position="176"/>
        <end position="195"/>
    </location>
</feature>
<gene>
    <name evidence="7" type="ORF">A0128_10090</name>
</gene>
<evidence type="ECO:0000256" key="6">
    <source>
        <dbReference type="SAM" id="Phobius"/>
    </source>
</evidence>